<dbReference type="InterPro" id="IPR025303">
    <property type="entry name" value="PdaC"/>
</dbReference>
<dbReference type="PANTHER" id="PTHR10587">
    <property type="entry name" value="GLYCOSYL TRANSFERASE-RELATED"/>
    <property type="match status" value="1"/>
</dbReference>
<keyword evidence="5" id="KW-1185">Reference proteome</keyword>
<dbReference type="PROSITE" id="PS51677">
    <property type="entry name" value="NODB"/>
    <property type="match status" value="1"/>
</dbReference>
<dbReference type="CDD" id="cd10954">
    <property type="entry name" value="CE4_CtAXE_like"/>
    <property type="match status" value="1"/>
</dbReference>
<evidence type="ECO:0000256" key="1">
    <source>
        <dbReference type="ARBA" id="ARBA00022723"/>
    </source>
</evidence>
<dbReference type="InterPro" id="IPR002509">
    <property type="entry name" value="NODB_dom"/>
</dbReference>
<dbReference type="Gene3D" id="3.30.565.40">
    <property type="entry name" value="Fervidobacterium nodosum Rt17-B1 like"/>
    <property type="match status" value="1"/>
</dbReference>
<dbReference type="PANTHER" id="PTHR10587:SF133">
    <property type="entry name" value="CHITIN DEACETYLASE 1-RELATED"/>
    <property type="match status" value="1"/>
</dbReference>
<accession>A0ABS4S9E9</accession>
<dbReference type="InterPro" id="IPR011330">
    <property type="entry name" value="Glyco_hydro/deAcase_b/a-brl"/>
</dbReference>
<name>A0ABS4S9E9_9BACI</name>
<evidence type="ECO:0000313" key="4">
    <source>
        <dbReference type="EMBL" id="MBP2258126.1"/>
    </source>
</evidence>
<dbReference type="InterPro" id="IPR050248">
    <property type="entry name" value="Polysacc_deacetylase_ArnD"/>
</dbReference>
<evidence type="ECO:0000313" key="5">
    <source>
        <dbReference type="Proteomes" id="UP001519294"/>
    </source>
</evidence>
<dbReference type="Gene3D" id="3.90.640.20">
    <property type="entry name" value="Heat-shock cognate protein, ATPase"/>
    <property type="match status" value="1"/>
</dbReference>
<dbReference type="Pfam" id="PF13739">
    <property type="entry name" value="PdaC"/>
    <property type="match status" value="1"/>
</dbReference>
<dbReference type="EMBL" id="JAGIKX010000020">
    <property type="protein sequence ID" value="MBP2258126.1"/>
    <property type="molecule type" value="Genomic_DNA"/>
</dbReference>
<reference evidence="4 5" key="1">
    <citation type="submission" date="2021-03" db="EMBL/GenBank/DDBJ databases">
        <title>Genomic Encyclopedia of Type Strains, Phase IV (KMG-IV): sequencing the most valuable type-strain genomes for metagenomic binning, comparative biology and taxonomic classification.</title>
        <authorList>
            <person name="Goeker M."/>
        </authorList>
    </citation>
    <scope>NUCLEOTIDE SEQUENCE [LARGE SCALE GENOMIC DNA]</scope>
    <source>
        <strain evidence="4 5">DSM 25790</strain>
    </source>
</reference>
<dbReference type="InterPro" id="IPR037126">
    <property type="entry name" value="PdaC/RsiV-like_sf"/>
</dbReference>
<protein>
    <submittedName>
        <fullName evidence="4">Peptidoglycan/xylan/chitin deacetylase (PgdA/CDA1 family)</fullName>
    </submittedName>
</protein>
<dbReference type="InterPro" id="IPR021729">
    <property type="entry name" value="DUF3298"/>
</dbReference>
<dbReference type="Pfam" id="PF11738">
    <property type="entry name" value="DUF3298"/>
    <property type="match status" value="1"/>
</dbReference>
<dbReference type="SUPFAM" id="SSF88713">
    <property type="entry name" value="Glycoside hydrolase/deacetylase"/>
    <property type="match status" value="1"/>
</dbReference>
<keyword evidence="2" id="KW-0378">Hydrolase</keyword>
<evidence type="ECO:0000259" key="3">
    <source>
        <dbReference type="PROSITE" id="PS51677"/>
    </source>
</evidence>
<feature type="domain" description="NodB homology" evidence="3">
    <location>
        <begin position="281"/>
        <end position="458"/>
    </location>
</feature>
<proteinExistence type="predicted"/>
<comment type="caution">
    <text evidence="4">The sequence shown here is derived from an EMBL/GenBank/DDBJ whole genome shotgun (WGS) entry which is preliminary data.</text>
</comment>
<keyword evidence="1" id="KW-0479">Metal-binding</keyword>
<sequence>MSWFVTVVIVFLATLGINKLVHATIHKMKDKPVQSEETEEVVSSKYPNLELKIETKEADTYRIFVHKPITEGTNINTSIDKWINNQRNTFLEEMEERETGLKEKAIQGELNVQVETKKITDELYSLVFRVYTYTGGANGQQIMKVFNVDIGRDKSLKLSNVIEIDEESLPEIQELVKEELQKKEEVKPFIFDDLLDEILKQPAKWKWSLDRKALTLYFDEYEIAAGAAGTIELEIPIEKLYVYLNDDIDSILKMPKEQQKEKEKIIQKEHEKREELDPDGKYIALTFDDGPSEKVTPGVLKTLEKYDAKATFFMLGSQADHYPELAYEVASAGHEIGNHSRGHPVLPNLNKEGIKDELDYTHEKLKEVTGVSPGLIRPPYGAFNSDVVEYAIDHNTQIAMWSIDSLDWKSRDAKSIEKIVLNEATPNAIVLMHDIHSSTADALPKILKKLKEEGYEFVTVSQLLKLKEENDVGPYYGEV</sequence>
<organism evidence="4 5">
    <name type="scientific">Virgibacillus alimentarius</name>
    <dbReference type="NCBI Taxonomy" id="698769"/>
    <lineage>
        <taxon>Bacteria</taxon>
        <taxon>Bacillati</taxon>
        <taxon>Bacillota</taxon>
        <taxon>Bacilli</taxon>
        <taxon>Bacillales</taxon>
        <taxon>Bacillaceae</taxon>
        <taxon>Virgibacillus</taxon>
    </lineage>
</organism>
<evidence type="ECO:0000256" key="2">
    <source>
        <dbReference type="ARBA" id="ARBA00022801"/>
    </source>
</evidence>
<dbReference type="Pfam" id="PF01522">
    <property type="entry name" value="Polysacc_deac_1"/>
    <property type="match status" value="1"/>
</dbReference>
<gene>
    <name evidence="4" type="ORF">J2Z81_002097</name>
</gene>
<dbReference type="Gene3D" id="3.20.20.370">
    <property type="entry name" value="Glycoside hydrolase/deacetylase"/>
    <property type="match status" value="1"/>
</dbReference>
<dbReference type="Proteomes" id="UP001519294">
    <property type="component" value="Unassembled WGS sequence"/>
</dbReference>